<dbReference type="InterPro" id="IPR032875">
    <property type="entry name" value="Succ_CoA_lig_flav_dom"/>
</dbReference>
<dbReference type="Gene3D" id="3.30.1490.20">
    <property type="entry name" value="ATP-grasp fold, A domain"/>
    <property type="match status" value="1"/>
</dbReference>
<keyword evidence="3 5" id="KW-0067">ATP-binding</keyword>
<dbReference type="eggNOG" id="COG1042">
    <property type="taxonomic scope" value="Bacteria"/>
</dbReference>
<dbReference type="PANTHER" id="PTHR43334">
    <property type="entry name" value="ACETATE--COA LIGASE [ADP-FORMING]"/>
    <property type="match status" value="1"/>
</dbReference>
<dbReference type="Gene3D" id="3.40.50.720">
    <property type="entry name" value="NAD(P)-binding Rossmann-like Domain"/>
    <property type="match status" value="1"/>
</dbReference>
<accession>Q30WE4</accession>
<dbReference type="InterPro" id="IPR011761">
    <property type="entry name" value="ATP-grasp"/>
</dbReference>
<dbReference type="GO" id="GO:0046872">
    <property type="term" value="F:metal ion binding"/>
    <property type="evidence" value="ECO:0007669"/>
    <property type="project" value="InterPro"/>
</dbReference>
<dbReference type="SUPFAM" id="SSF55729">
    <property type="entry name" value="Acyl-CoA N-acyltransferases (Nat)"/>
    <property type="match status" value="1"/>
</dbReference>
<dbReference type="InterPro" id="IPR016102">
    <property type="entry name" value="Succinyl-CoA_synth-like"/>
</dbReference>
<evidence type="ECO:0000256" key="2">
    <source>
        <dbReference type="ARBA" id="ARBA00022741"/>
    </source>
</evidence>
<evidence type="ECO:0000259" key="7">
    <source>
        <dbReference type="PROSITE" id="PS51186"/>
    </source>
</evidence>
<dbReference type="HOGENOM" id="CLU_007415_0_2_7"/>
<organism evidence="8 9">
    <name type="scientific">Oleidesulfovibrio alaskensis (strain ATCC BAA-1058 / DSM 17464 / G20)</name>
    <name type="common">Desulfovibrio alaskensis</name>
    <dbReference type="NCBI Taxonomy" id="207559"/>
    <lineage>
        <taxon>Bacteria</taxon>
        <taxon>Pseudomonadati</taxon>
        <taxon>Thermodesulfobacteriota</taxon>
        <taxon>Desulfovibrionia</taxon>
        <taxon>Desulfovibrionales</taxon>
        <taxon>Desulfovibrionaceae</taxon>
        <taxon>Oleidesulfovibrio</taxon>
    </lineage>
</organism>
<feature type="domain" description="N-acetyltransferase" evidence="7">
    <location>
        <begin position="728"/>
        <end position="886"/>
    </location>
</feature>
<keyword evidence="1" id="KW-0436">Ligase</keyword>
<evidence type="ECO:0000256" key="3">
    <source>
        <dbReference type="ARBA" id="ARBA00022840"/>
    </source>
</evidence>
<protein>
    <submittedName>
        <fullName evidence="8">GCN5-related N-acetyltransferase</fullName>
    </submittedName>
</protein>
<dbReference type="GO" id="GO:0016874">
    <property type="term" value="F:ligase activity"/>
    <property type="evidence" value="ECO:0007669"/>
    <property type="project" value="UniProtKB-KW"/>
</dbReference>
<dbReference type="EMBL" id="CP000112">
    <property type="protein sequence ID" value="ABB40002.2"/>
    <property type="molecule type" value="Genomic_DNA"/>
</dbReference>
<dbReference type="InterPro" id="IPR000182">
    <property type="entry name" value="GNAT_dom"/>
</dbReference>
<dbReference type="FunFam" id="3.30.1490.20:FF:000020">
    <property type="entry name" value="Protein lysine acetyltransferase"/>
    <property type="match status" value="1"/>
</dbReference>
<dbReference type="SUPFAM" id="SSF56059">
    <property type="entry name" value="Glutathione synthetase ATP-binding domain-like"/>
    <property type="match status" value="1"/>
</dbReference>
<sequence length="903" mass="98198">MFKPTSIAVIGATDTPGQPGRIVMENLLKGAFLGPVLPVNETREPVMGLESYSEIDTLPITPDLAIICTDADSTPFYLAELGKRGTQAAVLLSHGYFRFDRDRREVQRATVMDIAQAHGMRILGPNCLGFINPSVGVNASLAHREALPGRIAFVSQSDSLFTSVLDWATSKGVGFSHFISLGDRYDINFADILDYLNNDPGTRAVLLYLETISGARRFMSAARALARNKPVLVMKSGKSEASATAAAAHSGMPPGSDDVYDTAFRRAGMLRVFDIDSLFDTVETLARAAPLKGDRLAILTNGGGPGFLATDALLAGGGRLAELSEETCQTLDNELKGDWSYWNPLVIKSGADADMYARTLKVLLDDKSLDAVLVMHVPSIYADSGQVAEGVVRACRRTKKAVLTSWLGIDDAAGARSTFRKAGLPSFFTPDNAVRAFLNLVQYRRNQDLLVEAPPSLPDTFQPDVSRARLVVNEALDQQRQVLTVAETTGILKAYGINIPETRTVPDVHAAVRAAEEMGYPVALKVESPDIRRKTLAGGVALDLESDGDVLEAASAMMQRLKTQMPAARITGYTVQRMCRRATALELMVETATDPVFGPVVRFGQGGAGADLAQDVSTALPPLNMNLAREAVSRTRVAARLHDAAGRPLVDVDAVHLVLVKVSQLIIDIPEIFEMEINPLFADEDGVVALDAHVRIAWSTATGTEQLAIRPYPRELEECARLKDGSVVDLRPIRPEDEPDHWEFIEHMSPQDRRFRFFGNVGTLPRSEMVKLTQIDYDREMAFIARGQAPEGGLKTLGVARAMIAPDNSRAEFAVAVRSDLKRAGLGRLLMDKIIRYLRSRGTGRIVGEALADNKGMTELARALGFTVTKDFDEDIYHFDMALDGTRLTPRDATPDTSADSTC</sequence>
<keyword evidence="8" id="KW-0808">Transferase</keyword>
<dbReference type="GO" id="GO:0016747">
    <property type="term" value="F:acyltransferase activity, transferring groups other than amino-acyl groups"/>
    <property type="evidence" value="ECO:0007669"/>
    <property type="project" value="InterPro"/>
</dbReference>
<dbReference type="PROSITE" id="PS50975">
    <property type="entry name" value="ATP_GRASP"/>
    <property type="match status" value="1"/>
</dbReference>
<keyword evidence="9" id="KW-1185">Reference proteome</keyword>
<dbReference type="InterPro" id="IPR003781">
    <property type="entry name" value="CoA-bd"/>
</dbReference>
<dbReference type="SUPFAM" id="SSF51735">
    <property type="entry name" value="NAD(P)-binding Rossmann-fold domains"/>
    <property type="match status" value="1"/>
</dbReference>
<evidence type="ECO:0000313" key="8">
    <source>
        <dbReference type="EMBL" id="ABB40002.2"/>
    </source>
</evidence>
<dbReference type="Pfam" id="PF13549">
    <property type="entry name" value="ATP-grasp_5"/>
    <property type="match status" value="1"/>
</dbReference>
<evidence type="ECO:0000259" key="6">
    <source>
        <dbReference type="PROSITE" id="PS50975"/>
    </source>
</evidence>
<evidence type="ECO:0000256" key="5">
    <source>
        <dbReference type="PROSITE-ProRule" id="PRU00409"/>
    </source>
</evidence>
<evidence type="ECO:0000313" key="9">
    <source>
        <dbReference type="Proteomes" id="UP000002710"/>
    </source>
</evidence>
<gene>
    <name evidence="8" type="ordered locus">Dde_3208</name>
</gene>
<dbReference type="Pfam" id="PF13607">
    <property type="entry name" value="Succ_CoA_lig"/>
    <property type="match status" value="1"/>
</dbReference>
<evidence type="ECO:0000256" key="4">
    <source>
        <dbReference type="ARBA" id="ARBA00060888"/>
    </source>
</evidence>
<feature type="domain" description="ATP-grasp" evidence="6">
    <location>
        <begin position="489"/>
        <end position="525"/>
    </location>
</feature>
<reference evidence="8 9" key="1">
    <citation type="journal article" date="2011" name="J. Bacteriol.">
        <title>Complete genome sequence and updated annotation of Desulfovibrio alaskensis G20.</title>
        <authorList>
            <person name="Hauser L.J."/>
            <person name="Land M.L."/>
            <person name="Brown S.D."/>
            <person name="Larimer F."/>
            <person name="Keller K.L."/>
            <person name="Rapp-Giles B.J."/>
            <person name="Price M.N."/>
            <person name="Lin M."/>
            <person name="Bruce D.C."/>
            <person name="Detter J.C."/>
            <person name="Tapia R."/>
            <person name="Han C.S."/>
            <person name="Goodwin L.A."/>
            <person name="Cheng J.F."/>
            <person name="Pitluck S."/>
            <person name="Copeland A."/>
            <person name="Lucas S."/>
            <person name="Nolan M."/>
            <person name="Lapidus A.L."/>
            <person name="Palumbo A.V."/>
            <person name="Wall J.D."/>
        </authorList>
    </citation>
    <scope>NUCLEOTIDE SEQUENCE [LARGE SCALE GENOMIC DNA]</scope>
    <source>
        <strain evidence="9">ATCC BAA 1058 / DSM 17464 / G20</strain>
    </source>
</reference>
<dbReference type="InterPro" id="IPR016181">
    <property type="entry name" value="Acyl_CoA_acyltransferase"/>
</dbReference>
<dbReference type="Proteomes" id="UP000002710">
    <property type="component" value="Chromosome"/>
</dbReference>
<dbReference type="SUPFAM" id="SSF52210">
    <property type="entry name" value="Succinyl-CoA synthetase domains"/>
    <property type="match status" value="2"/>
</dbReference>
<dbReference type="PANTHER" id="PTHR43334:SF1">
    <property type="entry name" value="3-HYDROXYPROPIONATE--COA LIGASE [ADP-FORMING]"/>
    <property type="match status" value="1"/>
</dbReference>
<dbReference type="STRING" id="207559.Dde_3208"/>
<dbReference type="GO" id="GO:0005524">
    <property type="term" value="F:ATP binding"/>
    <property type="evidence" value="ECO:0007669"/>
    <property type="project" value="UniProtKB-UniRule"/>
</dbReference>
<dbReference type="SMART" id="SM00881">
    <property type="entry name" value="CoA_binding"/>
    <property type="match status" value="1"/>
</dbReference>
<dbReference type="AlphaFoldDB" id="Q30WE4"/>
<name>Q30WE4_OLEA2</name>
<evidence type="ECO:0000256" key="1">
    <source>
        <dbReference type="ARBA" id="ARBA00022598"/>
    </source>
</evidence>
<dbReference type="KEGG" id="dde:Dde_3208"/>
<dbReference type="InterPro" id="IPR013815">
    <property type="entry name" value="ATP_grasp_subdomain_1"/>
</dbReference>
<dbReference type="InterPro" id="IPR036291">
    <property type="entry name" value="NAD(P)-bd_dom_sf"/>
</dbReference>
<proteinExistence type="inferred from homology"/>
<dbReference type="Gene3D" id="3.30.470.20">
    <property type="entry name" value="ATP-grasp fold, B domain"/>
    <property type="match status" value="1"/>
</dbReference>
<dbReference type="Pfam" id="PF00583">
    <property type="entry name" value="Acetyltransf_1"/>
    <property type="match status" value="1"/>
</dbReference>
<dbReference type="Pfam" id="PF13380">
    <property type="entry name" value="CoA_binding_2"/>
    <property type="match status" value="1"/>
</dbReference>
<keyword evidence="2 5" id="KW-0547">Nucleotide-binding</keyword>
<dbReference type="InterPro" id="IPR051538">
    <property type="entry name" value="Acyl-CoA_Synth/Transferase"/>
</dbReference>
<dbReference type="Gene3D" id="3.40.50.261">
    <property type="entry name" value="Succinyl-CoA synthetase domains"/>
    <property type="match status" value="2"/>
</dbReference>
<dbReference type="eggNOG" id="COG0045">
    <property type="taxonomic scope" value="Bacteria"/>
</dbReference>
<dbReference type="PROSITE" id="PS51186">
    <property type="entry name" value="GNAT"/>
    <property type="match status" value="1"/>
</dbReference>
<dbReference type="Gene3D" id="3.40.630.30">
    <property type="match status" value="1"/>
</dbReference>
<comment type="similarity">
    <text evidence="4">In the N-terminal section; belongs to the acetate CoA ligase alpha subunit family.</text>
</comment>
<dbReference type="CDD" id="cd04301">
    <property type="entry name" value="NAT_SF"/>
    <property type="match status" value="1"/>
</dbReference>